<evidence type="ECO:0000313" key="4">
    <source>
        <dbReference type="EMBL" id="WWC63977.1"/>
    </source>
</evidence>
<dbReference type="KEGG" id="kdj:28971859"/>
<evidence type="ECO:0000313" key="5">
    <source>
        <dbReference type="Proteomes" id="UP000078595"/>
    </source>
</evidence>
<dbReference type="VEuPathDB" id="FungiDB:I303_08160"/>
<evidence type="ECO:0000313" key="3">
    <source>
        <dbReference type="EMBL" id="OBR81390.1"/>
    </source>
</evidence>
<dbReference type="Pfam" id="PF08227">
    <property type="entry name" value="DASH_Hsk3"/>
    <property type="match status" value="1"/>
</dbReference>
<feature type="region of interest" description="Disordered" evidence="2">
    <location>
        <begin position="68"/>
        <end position="105"/>
    </location>
</feature>
<dbReference type="Proteomes" id="UP000078595">
    <property type="component" value="Chromosome 8"/>
</dbReference>
<dbReference type="EMBL" id="CP144537">
    <property type="protein sequence ID" value="WWC63977.1"/>
    <property type="molecule type" value="Genomic_DNA"/>
</dbReference>
<name>A0A1A5ZUB2_9TREE</name>
<dbReference type="AlphaFoldDB" id="A0A1A5ZUB2"/>
<feature type="coiled-coil region" evidence="1">
    <location>
        <begin position="18"/>
        <end position="45"/>
    </location>
</feature>
<accession>A0A1A5ZUB2</accession>
<proteinExistence type="predicted"/>
<dbReference type="PANTHER" id="PTHR28289">
    <property type="entry name" value="DASH COMPLEX SUBUNIT HSK3"/>
    <property type="match status" value="1"/>
</dbReference>
<sequence>MSTSNLKARHYSALSSRLKHLQYNLSETETQLELMSDQLKSMARLGVGCGSQFMAVSRLLDIELMQATQESTSYQHQQQQQQNQNQSLNQNQSQSQQAEEGNSTP</sequence>
<reference evidence="4" key="2">
    <citation type="submission" date="2013-07" db="EMBL/GenBank/DDBJ databases">
        <authorList>
            <consortium name="The Broad Institute Genome Sequencing Platform"/>
            <person name="Cuomo C."/>
            <person name="Litvintseva A."/>
            <person name="Chen Y."/>
            <person name="Heitman J."/>
            <person name="Sun S."/>
            <person name="Springer D."/>
            <person name="Dromer F."/>
            <person name="Young S.K."/>
            <person name="Zeng Q."/>
            <person name="Gargeya S."/>
            <person name="Fitzgerald M."/>
            <person name="Abouelleil A."/>
            <person name="Alvarado L."/>
            <person name="Berlin A.M."/>
            <person name="Chapman S.B."/>
            <person name="Dewar J."/>
            <person name="Goldberg J."/>
            <person name="Griggs A."/>
            <person name="Gujja S."/>
            <person name="Hansen M."/>
            <person name="Howarth C."/>
            <person name="Imamovic A."/>
            <person name="Larimer J."/>
            <person name="McCowan C."/>
            <person name="Murphy C."/>
            <person name="Pearson M."/>
            <person name="Priest M."/>
            <person name="Roberts A."/>
            <person name="Saif S."/>
            <person name="Shea T."/>
            <person name="Sykes S."/>
            <person name="Wortman J."/>
            <person name="Nusbaum C."/>
            <person name="Birren B."/>
        </authorList>
    </citation>
    <scope>NUCLEOTIDE SEQUENCE</scope>
    <source>
        <strain evidence="4">CBS 10117</strain>
    </source>
</reference>
<protein>
    <submittedName>
        <fullName evidence="3">Uncharacterized protein</fullName>
    </submittedName>
</protein>
<dbReference type="InterPro" id="IPR042332">
    <property type="entry name" value="Hsk3"/>
</dbReference>
<reference evidence="3" key="1">
    <citation type="submission" date="2013-07" db="EMBL/GenBank/DDBJ databases">
        <title>The Genome Sequence of Cryptococcus dejecticola CBS10117.</title>
        <authorList>
            <consortium name="The Broad Institute Genome Sequencing Platform"/>
            <person name="Cuomo C."/>
            <person name="Litvintseva A."/>
            <person name="Chen Y."/>
            <person name="Heitman J."/>
            <person name="Sun S."/>
            <person name="Springer D."/>
            <person name="Dromer F."/>
            <person name="Young S.K."/>
            <person name="Zeng Q."/>
            <person name="Gargeya S."/>
            <person name="Fitzgerald M."/>
            <person name="Abouelleil A."/>
            <person name="Alvarado L."/>
            <person name="Berlin A.M."/>
            <person name="Chapman S.B."/>
            <person name="Dewar J."/>
            <person name="Goldberg J."/>
            <person name="Griggs A."/>
            <person name="Gujja S."/>
            <person name="Hansen M."/>
            <person name="Howarth C."/>
            <person name="Imamovic A."/>
            <person name="Larimer J."/>
            <person name="McCowan C."/>
            <person name="Murphy C."/>
            <person name="Pearson M."/>
            <person name="Priest M."/>
            <person name="Roberts A."/>
            <person name="Saif S."/>
            <person name="Shea T."/>
            <person name="Sykes S."/>
            <person name="Wortman J."/>
            <person name="Nusbaum C."/>
            <person name="Birren B."/>
        </authorList>
    </citation>
    <scope>NUCLEOTIDE SEQUENCE [LARGE SCALE GENOMIC DNA]</scope>
    <source>
        <strain evidence="3">CBS 10117</strain>
    </source>
</reference>
<keyword evidence="5" id="KW-1185">Reference proteome</keyword>
<dbReference type="GO" id="GO:0051010">
    <property type="term" value="F:microtubule plus-end binding"/>
    <property type="evidence" value="ECO:0007669"/>
    <property type="project" value="TreeGrafter"/>
</dbReference>
<evidence type="ECO:0000256" key="1">
    <source>
        <dbReference type="SAM" id="Coils"/>
    </source>
</evidence>
<dbReference type="RefSeq" id="XP_018259232.1">
    <property type="nucleotide sequence ID" value="XM_018411420.1"/>
</dbReference>
<dbReference type="OrthoDB" id="3358869at2759"/>
<dbReference type="GO" id="GO:0042729">
    <property type="term" value="C:DASH complex"/>
    <property type="evidence" value="ECO:0007669"/>
    <property type="project" value="TreeGrafter"/>
</dbReference>
<gene>
    <name evidence="3" type="ORF">I303_08160</name>
    <name evidence="4" type="ORF">I303_106583</name>
</gene>
<keyword evidence="1" id="KW-0175">Coiled coil</keyword>
<feature type="compositionally biased region" description="Low complexity" evidence="2">
    <location>
        <begin position="69"/>
        <end position="97"/>
    </location>
</feature>
<reference evidence="4" key="3">
    <citation type="submission" date="2024-02" db="EMBL/GenBank/DDBJ databases">
        <title>Comparative genomics of Cryptococcus and Kwoniella reveals pathogenesis evolution and contrasting modes of karyotype evolution via chromosome fusion or intercentromeric recombination.</title>
        <authorList>
            <person name="Coelho M.A."/>
            <person name="David-Palma M."/>
            <person name="Shea T."/>
            <person name="Bowers K."/>
            <person name="McGinley-Smith S."/>
            <person name="Mohammad A.W."/>
            <person name="Gnirke A."/>
            <person name="Yurkov A.M."/>
            <person name="Nowrousian M."/>
            <person name="Sun S."/>
            <person name="Cuomo C.A."/>
            <person name="Heitman J."/>
        </authorList>
    </citation>
    <scope>NUCLEOTIDE SEQUENCE</scope>
    <source>
        <strain evidence="4">CBS 10117</strain>
    </source>
</reference>
<dbReference type="EMBL" id="KI894037">
    <property type="protein sequence ID" value="OBR81390.1"/>
    <property type="molecule type" value="Genomic_DNA"/>
</dbReference>
<evidence type="ECO:0000256" key="2">
    <source>
        <dbReference type="SAM" id="MobiDB-lite"/>
    </source>
</evidence>
<dbReference type="PANTHER" id="PTHR28289:SF1">
    <property type="entry name" value="DASH COMPLEX SUBUNIT HSK3"/>
    <property type="match status" value="1"/>
</dbReference>
<dbReference type="GO" id="GO:0008608">
    <property type="term" value="P:attachment of spindle microtubules to kinetochore"/>
    <property type="evidence" value="ECO:0007669"/>
    <property type="project" value="InterPro"/>
</dbReference>
<dbReference type="GeneID" id="28971859"/>
<organism evidence="3">
    <name type="scientific">Kwoniella dejecticola CBS 10117</name>
    <dbReference type="NCBI Taxonomy" id="1296121"/>
    <lineage>
        <taxon>Eukaryota</taxon>
        <taxon>Fungi</taxon>
        <taxon>Dikarya</taxon>
        <taxon>Basidiomycota</taxon>
        <taxon>Agaricomycotina</taxon>
        <taxon>Tremellomycetes</taxon>
        <taxon>Tremellales</taxon>
        <taxon>Cryptococcaceae</taxon>
        <taxon>Kwoniella</taxon>
    </lineage>
</organism>
<dbReference type="InterPro" id="IPR013183">
    <property type="entry name" value="Hsk3-like"/>
</dbReference>